<dbReference type="Proteomes" id="UP001501442">
    <property type="component" value="Unassembled WGS sequence"/>
</dbReference>
<sequence length="364" mass="39288">MVSWCPWGPSGMIHRMAGEQSEPGRSRWRVLRPWRWPRRWRWLVALALTPVLVASSAFAVAYEKGGWYGVNVMLRRGASVWGDVAPDDSRLSPGIRLSLAGQRTPDPAEPVRWRGVAAGLDVAELPVRVGGRPVDALLLSRVDPARYRFRVLNRAAGDRDVGGWMAATGASLVVNGSYYAHDGPPDTPVVSDGHRLGPASYQATHGAFVVGGPGDPDGARLVDLAGLDWRRVTDGASQAMVSYPMLLGADGHGRTGGADERWLANRSFLGQDGAGRIIVGTTRDAYFSLPALAAFLPRAGLDLRLALNLDGGPVACQKVSAGGYKRDFCGRYELAVHGGRLQLLRSLVDFRRWALPMALVAVPR</sequence>
<evidence type="ECO:0000313" key="3">
    <source>
        <dbReference type="Proteomes" id="UP001501442"/>
    </source>
</evidence>
<name>A0ABP8U2M9_9ACTN</name>
<accession>A0ABP8U2M9</accession>
<comment type="caution">
    <text evidence="2">The sequence shown here is derived from an EMBL/GenBank/DDBJ whole genome shotgun (WGS) entry which is preliminary data.</text>
</comment>
<dbReference type="InterPro" id="IPR018711">
    <property type="entry name" value="NAGPA"/>
</dbReference>
<feature type="domain" description="Phosphodiester glycosidase" evidence="1">
    <location>
        <begin position="169"/>
        <end position="313"/>
    </location>
</feature>
<reference evidence="3" key="1">
    <citation type="journal article" date="2019" name="Int. J. Syst. Evol. Microbiol.">
        <title>The Global Catalogue of Microorganisms (GCM) 10K type strain sequencing project: providing services to taxonomists for standard genome sequencing and annotation.</title>
        <authorList>
            <consortium name="The Broad Institute Genomics Platform"/>
            <consortium name="The Broad Institute Genome Sequencing Center for Infectious Disease"/>
            <person name="Wu L."/>
            <person name="Ma J."/>
        </authorList>
    </citation>
    <scope>NUCLEOTIDE SEQUENCE [LARGE SCALE GENOMIC DNA]</scope>
    <source>
        <strain evidence="3">JCM 17939</strain>
    </source>
</reference>
<proteinExistence type="predicted"/>
<evidence type="ECO:0000259" key="1">
    <source>
        <dbReference type="Pfam" id="PF09992"/>
    </source>
</evidence>
<evidence type="ECO:0000313" key="2">
    <source>
        <dbReference type="EMBL" id="GAA4622462.1"/>
    </source>
</evidence>
<dbReference type="Pfam" id="PF09992">
    <property type="entry name" value="NAGPA"/>
    <property type="match status" value="1"/>
</dbReference>
<keyword evidence="3" id="KW-1185">Reference proteome</keyword>
<dbReference type="EMBL" id="BAABHK010000002">
    <property type="protein sequence ID" value="GAA4622462.1"/>
    <property type="molecule type" value="Genomic_DNA"/>
</dbReference>
<organism evidence="2 3">
    <name type="scientific">Actinoallomurus vinaceus</name>
    <dbReference type="NCBI Taxonomy" id="1080074"/>
    <lineage>
        <taxon>Bacteria</taxon>
        <taxon>Bacillati</taxon>
        <taxon>Actinomycetota</taxon>
        <taxon>Actinomycetes</taxon>
        <taxon>Streptosporangiales</taxon>
        <taxon>Thermomonosporaceae</taxon>
        <taxon>Actinoallomurus</taxon>
    </lineage>
</organism>
<gene>
    <name evidence="2" type="ORF">GCM10023196_014780</name>
</gene>
<protein>
    <recommendedName>
        <fullName evidence="1">Phosphodiester glycosidase domain-containing protein</fullName>
    </recommendedName>
</protein>